<protein>
    <submittedName>
        <fullName evidence="2">P17</fullName>
    </submittedName>
</protein>
<proteinExistence type="predicted"/>
<feature type="compositionally biased region" description="Basic and acidic residues" evidence="1">
    <location>
        <begin position="145"/>
        <end position="172"/>
    </location>
</feature>
<dbReference type="Pfam" id="PF07272">
    <property type="entry name" value="Orthoreo_P17"/>
    <property type="match status" value="1"/>
</dbReference>
<reference evidence="2" key="1">
    <citation type="journal article" date="2014" name="J. Gen. Virol.">
        <title>Complete genome analysis identifies Tvarminne avian virus as a candidate new species within the genus Orthoreovirus.</title>
        <authorList>
            <person name="Dandar E."/>
            <person name="Huhtamo E."/>
            <person name="Farkas S.L."/>
            <person name="Oldal M."/>
            <person name="Jakab F."/>
            <person name="Vapalahti O."/>
            <person name="Banyai K."/>
        </authorList>
    </citation>
    <scope>NUCLEOTIDE SEQUENCE</scope>
    <source>
        <strain evidence="2">TVAV</strain>
    </source>
</reference>
<evidence type="ECO:0000313" key="3">
    <source>
        <dbReference type="Proteomes" id="UP001055205"/>
    </source>
</evidence>
<dbReference type="Proteomes" id="UP001055205">
    <property type="component" value="Genome"/>
</dbReference>
<feature type="region of interest" description="Disordered" evidence="1">
    <location>
        <begin position="127"/>
        <end position="172"/>
    </location>
</feature>
<name>X5C422_9REOV</name>
<dbReference type="EMBL" id="KF692095">
    <property type="protein sequence ID" value="AHW40453.1"/>
    <property type="molecule type" value="Genomic_RNA"/>
</dbReference>
<organism evidence="2 3">
    <name type="scientific">tvarminne orthoreovirus</name>
    <dbReference type="NCBI Taxonomy" id="3071306"/>
    <lineage>
        <taxon>Viruses</taxon>
        <taxon>Riboviria</taxon>
        <taxon>Orthornavirae</taxon>
        <taxon>Duplornaviricota</taxon>
        <taxon>Resentoviricetes</taxon>
        <taxon>Reovirales</taxon>
        <taxon>Spinareoviridae</taxon>
        <taxon>Orthoreovirus</taxon>
        <taxon>Orthoreovirus neoavis</taxon>
        <taxon>Neoavian orthoreovirus</taxon>
    </lineage>
</organism>
<dbReference type="InterPro" id="IPR009897">
    <property type="entry name" value="Orthoreo_P17"/>
</dbReference>
<evidence type="ECO:0000313" key="2">
    <source>
        <dbReference type="EMBL" id="AHW40453.1"/>
    </source>
</evidence>
<evidence type="ECO:0000256" key="1">
    <source>
        <dbReference type="SAM" id="MobiDB-lite"/>
    </source>
</evidence>
<sequence>MQPLQFTKFEINRVDFDAEFWSEVIVPSFTVQSVTPDITLIFDIRVPQGAWLSAYWRNLVPTVIHRTPLSIGARLLRKYARNDCSTPVCYYECELTGICSLEGLYSEFPLGDLTLETQNGAQSAAAKRRRLSDHGVNPTINGDGAELRDTVKRSRCCDDSSEHPQHGFSRSE</sequence>
<accession>X5C422</accession>